<dbReference type="InterPro" id="IPR036388">
    <property type="entry name" value="WH-like_DNA-bd_sf"/>
</dbReference>
<evidence type="ECO:0000259" key="5">
    <source>
        <dbReference type="PROSITE" id="PS50061"/>
    </source>
</evidence>
<dbReference type="Pfam" id="PF02198">
    <property type="entry name" value="SAM_PNT"/>
    <property type="match status" value="1"/>
</dbReference>
<dbReference type="SUPFAM" id="SSF47769">
    <property type="entry name" value="SAM/Pointed domain"/>
    <property type="match status" value="1"/>
</dbReference>
<feature type="domain" description="ETS" evidence="5">
    <location>
        <begin position="420"/>
        <end position="503"/>
    </location>
</feature>
<dbReference type="Pfam" id="PF00178">
    <property type="entry name" value="Ets"/>
    <property type="match status" value="1"/>
</dbReference>
<accession>A0AAV2RNR9</accession>
<dbReference type="InterPro" id="IPR003118">
    <property type="entry name" value="Pointed_dom"/>
</dbReference>
<dbReference type="GO" id="GO:0000981">
    <property type="term" value="F:DNA-binding transcription factor activity, RNA polymerase II-specific"/>
    <property type="evidence" value="ECO:0007669"/>
    <property type="project" value="TreeGrafter"/>
</dbReference>
<dbReference type="Gene3D" id="1.10.150.50">
    <property type="entry name" value="Transcription Factor, Ets-1"/>
    <property type="match status" value="1"/>
</dbReference>
<dbReference type="PROSITE" id="PS00345">
    <property type="entry name" value="ETS_DOMAIN_1"/>
    <property type="match status" value="1"/>
</dbReference>
<evidence type="ECO:0000313" key="7">
    <source>
        <dbReference type="Proteomes" id="UP001497623"/>
    </source>
</evidence>
<dbReference type="InterPro" id="IPR000418">
    <property type="entry name" value="Ets_dom"/>
</dbReference>
<comment type="similarity">
    <text evidence="1 3">Belongs to the ETS family.</text>
</comment>
<dbReference type="GO" id="GO:0005634">
    <property type="term" value="C:nucleus"/>
    <property type="evidence" value="ECO:0007669"/>
    <property type="project" value="UniProtKB-SubCell"/>
</dbReference>
<dbReference type="SUPFAM" id="SSF46785">
    <property type="entry name" value="Winged helix' DNA-binding domain"/>
    <property type="match status" value="1"/>
</dbReference>
<dbReference type="Gene3D" id="1.10.10.10">
    <property type="entry name" value="Winged helix-like DNA-binding domain superfamily/Winged helix DNA-binding domain"/>
    <property type="match status" value="1"/>
</dbReference>
<reference evidence="6 7" key="1">
    <citation type="submission" date="2024-05" db="EMBL/GenBank/DDBJ databases">
        <authorList>
            <person name="Wallberg A."/>
        </authorList>
    </citation>
    <scope>NUCLEOTIDE SEQUENCE [LARGE SCALE GENOMIC DNA]</scope>
</reference>
<feature type="compositionally biased region" description="Low complexity" evidence="4">
    <location>
        <begin position="397"/>
        <end position="406"/>
    </location>
</feature>
<evidence type="ECO:0000256" key="3">
    <source>
        <dbReference type="RuleBase" id="RU004019"/>
    </source>
</evidence>
<dbReference type="InterPro" id="IPR046328">
    <property type="entry name" value="ETS_fam"/>
</dbReference>
<comment type="subcellular location">
    <subcellularLocation>
        <location evidence="3">Nucleus</location>
    </subcellularLocation>
</comment>
<name>A0AAV2RNR9_MEGNR</name>
<keyword evidence="7" id="KW-1185">Reference proteome</keyword>
<keyword evidence="2 3" id="KW-0238">DNA-binding</keyword>
<dbReference type="GO" id="GO:0030154">
    <property type="term" value="P:cell differentiation"/>
    <property type="evidence" value="ECO:0007669"/>
    <property type="project" value="TreeGrafter"/>
</dbReference>
<dbReference type="InterPro" id="IPR036390">
    <property type="entry name" value="WH_DNA-bd_sf"/>
</dbReference>
<dbReference type="GO" id="GO:0043565">
    <property type="term" value="F:sequence-specific DNA binding"/>
    <property type="evidence" value="ECO:0007669"/>
    <property type="project" value="InterPro"/>
</dbReference>
<evidence type="ECO:0000256" key="2">
    <source>
        <dbReference type="ARBA" id="ARBA00023125"/>
    </source>
</evidence>
<dbReference type="SMART" id="SM00413">
    <property type="entry name" value="ETS"/>
    <property type="match status" value="1"/>
</dbReference>
<evidence type="ECO:0000313" key="6">
    <source>
        <dbReference type="EMBL" id="CAL4135314.1"/>
    </source>
</evidence>
<dbReference type="PRINTS" id="PR00454">
    <property type="entry name" value="ETSDOMAIN"/>
</dbReference>
<evidence type="ECO:0000256" key="4">
    <source>
        <dbReference type="SAM" id="MobiDB-lite"/>
    </source>
</evidence>
<dbReference type="PROSITE" id="PS50061">
    <property type="entry name" value="ETS_DOMAIN_3"/>
    <property type="match status" value="1"/>
</dbReference>
<feature type="region of interest" description="Disordered" evidence="4">
    <location>
        <begin position="346"/>
        <end position="417"/>
    </location>
</feature>
<dbReference type="InterPro" id="IPR013761">
    <property type="entry name" value="SAM/pointed_sf"/>
</dbReference>
<protein>
    <recommendedName>
        <fullName evidence="5">ETS domain-containing protein</fullName>
    </recommendedName>
</protein>
<dbReference type="AlphaFoldDB" id="A0AAV2RNR9"/>
<gene>
    <name evidence="6" type="ORF">MNOR_LOCUS27564</name>
</gene>
<organism evidence="6 7">
    <name type="scientific">Meganyctiphanes norvegica</name>
    <name type="common">Northern krill</name>
    <name type="synonym">Thysanopoda norvegica</name>
    <dbReference type="NCBI Taxonomy" id="48144"/>
    <lineage>
        <taxon>Eukaryota</taxon>
        <taxon>Metazoa</taxon>
        <taxon>Ecdysozoa</taxon>
        <taxon>Arthropoda</taxon>
        <taxon>Crustacea</taxon>
        <taxon>Multicrustacea</taxon>
        <taxon>Malacostraca</taxon>
        <taxon>Eumalacostraca</taxon>
        <taxon>Eucarida</taxon>
        <taxon>Euphausiacea</taxon>
        <taxon>Euphausiidae</taxon>
        <taxon>Meganyctiphanes</taxon>
    </lineage>
</organism>
<dbReference type="PANTHER" id="PTHR11849:SF190">
    <property type="entry name" value="ETS-DOMAIN PROTEIN"/>
    <property type="match status" value="1"/>
</dbReference>
<dbReference type="Proteomes" id="UP001497623">
    <property type="component" value="Unassembled WGS sequence"/>
</dbReference>
<feature type="region of interest" description="Disordered" evidence="4">
    <location>
        <begin position="197"/>
        <end position="228"/>
    </location>
</feature>
<comment type="caution">
    <text evidence="6">The sequence shown here is derived from an EMBL/GenBank/DDBJ whole genome shotgun (WGS) entry which is preliminary data.</text>
</comment>
<keyword evidence="3" id="KW-0539">Nucleus</keyword>
<dbReference type="EMBL" id="CAXKWB010029218">
    <property type="protein sequence ID" value="CAL4135314.1"/>
    <property type="molecule type" value="Genomic_DNA"/>
</dbReference>
<proteinExistence type="inferred from homology"/>
<dbReference type="PANTHER" id="PTHR11849">
    <property type="entry name" value="ETS"/>
    <property type="match status" value="1"/>
</dbReference>
<evidence type="ECO:0000256" key="1">
    <source>
        <dbReference type="ARBA" id="ARBA00005562"/>
    </source>
</evidence>
<sequence>MADFILPEDLQDLVPMDKSFYDHSDLALDDSWTLEGTIEKTRKKSSSPYGPLSPPDSPLFTIDDYDWDKTSTSFDEETHIFQSKPVHRWNTEDVTDWLVTVCNKLGIEFESNITGFIEFTGEQLLAMSQKQFRNINYIYGPQFHRELNQRAHNDASIHSIAVSLLSEGSYNTLEELCHNKPRPHVYVQNQSSNYNRTETAYSPASSGYVRHPSNYPHSQETGYCPSNSNSYSPVPPLYVPNSSSFNRIPSSYVQQSESRPYPDSTYRLPNEDSYAQCSYCPNGDINNTWGSSECSSLPKHDFTTASAMHDHSWQTQSRESTLPLQPLPFQPDDVFAADAEGTILHELTSPRSNHRSEPRPSIRSPYLPIPQQASGMGHPLPSPDVNNRLIDMRLESPEPSELSDSSGRCGTPTGRRQRGPKLWEFLLQLLDTPETNPSLIRWENEAEGVFRLMQPDQVASRWGHRRSASVQLSYDYFARALRYHYKSGVLISVPERKLVYKFGAKVWPRTNP</sequence>